<evidence type="ECO:0000256" key="1">
    <source>
        <dbReference type="ARBA" id="ARBA00009199"/>
    </source>
</evidence>
<evidence type="ECO:0000256" key="2">
    <source>
        <dbReference type="ARBA" id="ARBA00022801"/>
    </source>
</evidence>
<keyword evidence="5" id="KW-1185">Reference proteome</keyword>
<dbReference type="InterPro" id="IPR036928">
    <property type="entry name" value="AS_sf"/>
</dbReference>
<evidence type="ECO:0000313" key="4">
    <source>
        <dbReference type="EMBL" id="VUC32421.1"/>
    </source>
</evidence>
<dbReference type="SUPFAM" id="SSF75304">
    <property type="entry name" value="Amidase signature (AS) enzymes"/>
    <property type="match status" value="1"/>
</dbReference>
<sequence length="512" mass="56126">MASWEDIVAKKQAALTAKIPDNWRLPEGFSAAPKTPQSPNLNITTGHFFLEALPGPARLSPQEYAITCETSIPAIQAKYRSHQWTAEELVTAFCHRAAISHQMTRSLAEIRFNEAIKEAKFQDDYLKTHNRLVGPFHGIPISVKDAFRVEGLETAAGHVGWAGKIETAETESLLVQQVKTLGGIIIAKAFNNLFGLKPSHGRFSYKNLARTLAGKPVVPAVAGPMSTSVENLIHVAKAMIQTEGWGSDPALINMPWRSAILDDVRDRSASGGLCFAALPHDGVVRPHPTVARGVEIAIDAVQQAGHQVIEWNPPSHLAAAQIYAGTVFATVYDIFDALKLSGEPMTKGVQRTIGMAVAPENMSLKEYYELLLKLDRFQQEYAVYWESTTSLTGTSRPVDGIITPVASTAAVRHDSFYAYNYTIVWNVLDYSAVTVPVTFADKNVDVAESYPRPLNDIDKFNWKAYDAEIYHGAPIGVQVVGRRHEEEKVLALGEVVSNALGSARNRGRNSKI</sequence>
<dbReference type="InterPro" id="IPR023631">
    <property type="entry name" value="Amidase_dom"/>
</dbReference>
<name>A0ABY6UMK8_BIOOC</name>
<dbReference type="Pfam" id="PF01425">
    <property type="entry name" value="Amidase"/>
    <property type="match status" value="1"/>
</dbReference>
<dbReference type="EMBL" id="CABFNS010000851">
    <property type="protein sequence ID" value="VUC32421.1"/>
    <property type="molecule type" value="Genomic_DNA"/>
</dbReference>
<dbReference type="PIRSF" id="PIRSF001221">
    <property type="entry name" value="Amidase_fungi"/>
    <property type="match status" value="1"/>
</dbReference>
<accession>A0ABY6UMK8</accession>
<feature type="domain" description="Amidase" evidence="3">
    <location>
        <begin position="189"/>
        <end position="490"/>
    </location>
</feature>
<comment type="similarity">
    <text evidence="1">Belongs to the amidase family.</text>
</comment>
<dbReference type="PANTHER" id="PTHR46072">
    <property type="entry name" value="AMIDASE-RELATED-RELATED"/>
    <property type="match status" value="1"/>
</dbReference>
<evidence type="ECO:0000259" key="3">
    <source>
        <dbReference type="Pfam" id="PF01425"/>
    </source>
</evidence>
<comment type="caution">
    <text evidence="4">The sequence shown here is derived from an EMBL/GenBank/DDBJ whole genome shotgun (WGS) entry which is preliminary data.</text>
</comment>
<evidence type="ECO:0000313" key="5">
    <source>
        <dbReference type="Proteomes" id="UP000766486"/>
    </source>
</evidence>
<organism evidence="4 5">
    <name type="scientific">Bionectria ochroleuca</name>
    <name type="common">Gliocladium roseum</name>
    <dbReference type="NCBI Taxonomy" id="29856"/>
    <lineage>
        <taxon>Eukaryota</taxon>
        <taxon>Fungi</taxon>
        <taxon>Dikarya</taxon>
        <taxon>Ascomycota</taxon>
        <taxon>Pezizomycotina</taxon>
        <taxon>Sordariomycetes</taxon>
        <taxon>Hypocreomycetidae</taxon>
        <taxon>Hypocreales</taxon>
        <taxon>Bionectriaceae</taxon>
        <taxon>Clonostachys</taxon>
    </lineage>
</organism>
<dbReference type="PANTHER" id="PTHR46072:SF8">
    <property type="entry name" value="AMIDASE DOMAIN-CONTAINING PROTEIN"/>
    <property type="match status" value="1"/>
</dbReference>
<proteinExistence type="inferred from homology"/>
<reference evidence="4 5" key="1">
    <citation type="submission" date="2019-06" db="EMBL/GenBank/DDBJ databases">
        <authorList>
            <person name="Broberg M."/>
        </authorList>
    </citation>
    <scope>NUCLEOTIDE SEQUENCE [LARGE SCALE GENOMIC DNA]</scope>
</reference>
<keyword evidence="2" id="KW-0378">Hydrolase</keyword>
<dbReference type="Proteomes" id="UP000766486">
    <property type="component" value="Unassembled WGS sequence"/>
</dbReference>
<dbReference type="Gene3D" id="3.90.1300.10">
    <property type="entry name" value="Amidase signature (AS) domain"/>
    <property type="match status" value="2"/>
</dbReference>
<gene>
    <name evidence="4" type="ORF">CLO192961_LOCUS328664</name>
</gene>
<protein>
    <recommendedName>
        <fullName evidence="3">Amidase domain-containing protein</fullName>
    </recommendedName>
</protein>